<keyword evidence="2 5" id="KW-0694">RNA-binding</keyword>
<sequence>MSFTLNAVKRVIKGEKTREGGALPAVVYGAGGEVISLDLNYTEFAKLFKEAGESSLIDLKIDNQDAGKMLVQEIQFEPISGRMSHVDLRRIDMNKSIEAKVELRFVGESPAVKAMGGTLVHNVNEVEVKCLPSQLVGHIDVDLSGLKTFDDVIKVKDLVLPTGIVITSPHADDLIAKATAAMSEEEIKALEDSAKTADISKIEVVGKKPEEGEAGAEGEEKKEEKK</sequence>
<evidence type="ECO:0000256" key="3">
    <source>
        <dbReference type="ARBA" id="ARBA00022980"/>
    </source>
</evidence>
<dbReference type="NCBIfam" id="TIGR00731">
    <property type="entry name" value="bL25_bact_ctc"/>
    <property type="match status" value="1"/>
</dbReference>
<dbReference type="Gene3D" id="2.170.120.20">
    <property type="entry name" value="Ribosomal protein L25, beta domain"/>
    <property type="match status" value="1"/>
</dbReference>
<dbReference type="EMBL" id="LBPO01000002">
    <property type="protein sequence ID" value="KKP59463.1"/>
    <property type="molecule type" value="Genomic_DNA"/>
</dbReference>
<dbReference type="GO" id="GO:0003735">
    <property type="term" value="F:structural constituent of ribosome"/>
    <property type="evidence" value="ECO:0007669"/>
    <property type="project" value="InterPro"/>
</dbReference>
<evidence type="ECO:0000259" key="8">
    <source>
        <dbReference type="Pfam" id="PF14693"/>
    </source>
</evidence>
<feature type="domain" description="Large ribosomal subunit protein bL25 L25" evidence="7">
    <location>
        <begin position="6"/>
        <end position="88"/>
    </location>
</feature>
<dbReference type="Pfam" id="PF01386">
    <property type="entry name" value="Ribosomal_L25p"/>
    <property type="match status" value="1"/>
</dbReference>
<comment type="similarity">
    <text evidence="5">Belongs to the bacterial ribosomal protein bL25 family. CTC subfamily.</text>
</comment>
<feature type="region of interest" description="Disordered" evidence="6">
    <location>
        <begin position="201"/>
        <end position="226"/>
    </location>
</feature>
<dbReference type="GO" id="GO:0022625">
    <property type="term" value="C:cytosolic large ribosomal subunit"/>
    <property type="evidence" value="ECO:0007669"/>
    <property type="project" value="TreeGrafter"/>
</dbReference>
<dbReference type="Gene3D" id="2.40.240.10">
    <property type="entry name" value="Ribosomal Protein L25, Chain P"/>
    <property type="match status" value="1"/>
</dbReference>
<dbReference type="InterPro" id="IPR011035">
    <property type="entry name" value="Ribosomal_bL25/Gln-tRNA_synth"/>
</dbReference>
<organism evidence="9 10">
    <name type="scientific">Candidatus Magasanikbacteria bacterium GW2011_GWC2_34_16</name>
    <dbReference type="NCBI Taxonomy" id="1619045"/>
    <lineage>
        <taxon>Bacteria</taxon>
        <taxon>Candidatus Magasanikiibacteriota</taxon>
    </lineage>
</organism>
<evidence type="ECO:0000313" key="10">
    <source>
        <dbReference type="Proteomes" id="UP000034927"/>
    </source>
</evidence>
<evidence type="ECO:0000256" key="4">
    <source>
        <dbReference type="ARBA" id="ARBA00023274"/>
    </source>
</evidence>
<comment type="subunit">
    <text evidence="5">Part of the 50S ribosomal subunit; part of the 5S rRNA/L5/L18/L25 subcomplex. Contacts the 5S rRNA. Binds to the 5S rRNA independently of L5 and L18.</text>
</comment>
<accession>A0A0G0AR38</accession>
<dbReference type="PROSITE" id="PS50890">
    <property type="entry name" value="PUA"/>
    <property type="match status" value="1"/>
</dbReference>
<evidence type="ECO:0000313" key="9">
    <source>
        <dbReference type="EMBL" id="KKP59463.1"/>
    </source>
</evidence>
<keyword evidence="1 5" id="KW-0699">rRNA-binding</keyword>
<dbReference type="PANTHER" id="PTHR33284:SF1">
    <property type="entry name" value="RIBOSOMAL PROTEIN L25_GLN-TRNA SYNTHETASE, ANTI-CODON-BINDING DOMAIN-CONTAINING PROTEIN"/>
    <property type="match status" value="1"/>
</dbReference>
<dbReference type="InterPro" id="IPR020930">
    <property type="entry name" value="Ribosomal_uL5_bac-type"/>
</dbReference>
<dbReference type="PANTHER" id="PTHR33284">
    <property type="entry name" value="RIBOSOMAL PROTEIN L25/GLN-TRNA SYNTHETASE, ANTI-CODON-BINDING DOMAIN-CONTAINING PROTEIN"/>
    <property type="match status" value="1"/>
</dbReference>
<dbReference type="GO" id="GO:0006412">
    <property type="term" value="P:translation"/>
    <property type="evidence" value="ECO:0007669"/>
    <property type="project" value="UniProtKB-UniRule"/>
</dbReference>
<reference evidence="9 10" key="1">
    <citation type="journal article" date="2015" name="Nature">
        <title>rRNA introns, odd ribosomes, and small enigmatic genomes across a large radiation of phyla.</title>
        <authorList>
            <person name="Brown C.T."/>
            <person name="Hug L.A."/>
            <person name="Thomas B.C."/>
            <person name="Sharon I."/>
            <person name="Castelle C.J."/>
            <person name="Singh A."/>
            <person name="Wilkins M.J."/>
            <person name="Williams K.H."/>
            <person name="Banfield J.F."/>
        </authorList>
    </citation>
    <scope>NUCLEOTIDE SEQUENCE [LARGE SCALE GENOMIC DNA]</scope>
</reference>
<dbReference type="InterPro" id="IPR001021">
    <property type="entry name" value="Ribosomal_bL25_long"/>
</dbReference>
<dbReference type="Pfam" id="PF14693">
    <property type="entry name" value="Ribosomal_TL5_C"/>
    <property type="match status" value="1"/>
</dbReference>
<dbReference type="InterPro" id="IPR020057">
    <property type="entry name" value="Ribosomal_bL25_b-dom"/>
</dbReference>
<dbReference type="GO" id="GO:0008097">
    <property type="term" value="F:5S rRNA binding"/>
    <property type="evidence" value="ECO:0007669"/>
    <property type="project" value="InterPro"/>
</dbReference>
<dbReference type="Proteomes" id="UP000034927">
    <property type="component" value="Unassembled WGS sequence"/>
</dbReference>
<evidence type="ECO:0000256" key="6">
    <source>
        <dbReference type="SAM" id="MobiDB-lite"/>
    </source>
</evidence>
<dbReference type="InterPro" id="IPR020056">
    <property type="entry name" value="Rbsml_bL25/Gln-tRNA_synth_N"/>
</dbReference>
<dbReference type="SUPFAM" id="SSF50715">
    <property type="entry name" value="Ribosomal protein L25-like"/>
    <property type="match status" value="1"/>
</dbReference>
<feature type="compositionally biased region" description="Basic and acidic residues" evidence="6">
    <location>
        <begin position="201"/>
        <end position="211"/>
    </location>
</feature>
<feature type="domain" description="Large ribosomal subunit protein bL25 beta" evidence="8">
    <location>
        <begin position="97"/>
        <end position="180"/>
    </location>
</feature>
<name>A0A0G0AR38_9BACT</name>
<evidence type="ECO:0000259" key="7">
    <source>
        <dbReference type="Pfam" id="PF01386"/>
    </source>
</evidence>
<comment type="function">
    <text evidence="5">This is one of the proteins that binds to the 5S RNA in the ribosome where it forms part of the central protuberance.</text>
</comment>
<evidence type="ECO:0000256" key="2">
    <source>
        <dbReference type="ARBA" id="ARBA00022884"/>
    </source>
</evidence>
<dbReference type="CDD" id="cd00495">
    <property type="entry name" value="Ribosomal_L25_TL5_CTC"/>
    <property type="match status" value="1"/>
</dbReference>
<comment type="caution">
    <text evidence="9">The sequence shown here is derived from an EMBL/GenBank/DDBJ whole genome shotgun (WGS) entry which is preliminary data.</text>
</comment>
<keyword evidence="4 5" id="KW-0687">Ribonucleoprotein</keyword>
<protein>
    <recommendedName>
        <fullName evidence="5">Large ribosomal subunit protein bL25</fullName>
    </recommendedName>
    <alternativeName>
        <fullName evidence="5">General stress protein CTC</fullName>
    </alternativeName>
</protein>
<dbReference type="HAMAP" id="MF_01334">
    <property type="entry name" value="Ribosomal_bL25_CTC"/>
    <property type="match status" value="1"/>
</dbReference>
<proteinExistence type="inferred from homology"/>
<dbReference type="InterPro" id="IPR037121">
    <property type="entry name" value="Ribosomal_bL25_C"/>
</dbReference>
<dbReference type="InterPro" id="IPR029751">
    <property type="entry name" value="Ribosomal_L25_dom"/>
</dbReference>
<gene>
    <name evidence="5" type="primary">rplY</name>
    <name evidence="5" type="synonym">ctc</name>
    <name evidence="9" type="ORF">UR53_C0002G0077</name>
</gene>
<evidence type="ECO:0000256" key="1">
    <source>
        <dbReference type="ARBA" id="ARBA00022730"/>
    </source>
</evidence>
<keyword evidence="3 5" id="KW-0689">Ribosomal protein</keyword>
<evidence type="ECO:0000256" key="5">
    <source>
        <dbReference type="HAMAP-Rule" id="MF_01334"/>
    </source>
</evidence>
<dbReference type="AlphaFoldDB" id="A0A0G0AR38"/>